<dbReference type="Pfam" id="PF08338">
    <property type="entry name" value="DUF1731"/>
    <property type="match status" value="1"/>
</dbReference>
<protein>
    <submittedName>
        <fullName evidence="4">TIGR01777 family oxidoreductase</fullName>
    </submittedName>
</protein>
<evidence type="ECO:0000259" key="3">
    <source>
        <dbReference type="Pfam" id="PF08338"/>
    </source>
</evidence>
<dbReference type="EMBL" id="BAABKQ010000001">
    <property type="protein sequence ID" value="GAA4820616.1"/>
    <property type="molecule type" value="Genomic_DNA"/>
</dbReference>
<dbReference type="Pfam" id="PF01370">
    <property type="entry name" value="Epimerase"/>
    <property type="match status" value="1"/>
</dbReference>
<reference evidence="5" key="1">
    <citation type="journal article" date="2019" name="Int. J. Syst. Evol. Microbiol.">
        <title>The Global Catalogue of Microorganisms (GCM) 10K type strain sequencing project: providing services to taxonomists for standard genome sequencing and annotation.</title>
        <authorList>
            <consortium name="The Broad Institute Genomics Platform"/>
            <consortium name="The Broad Institute Genome Sequencing Center for Infectious Disease"/>
            <person name="Wu L."/>
            <person name="Ma J."/>
        </authorList>
    </citation>
    <scope>NUCLEOTIDE SEQUENCE [LARGE SCALE GENOMIC DNA]</scope>
    <source>
        <strain evidence="5">JCM 18542</strain>
    </source>
</reference>
<dbReference type="InterPro" id="IPR023393">
    <property type="entry name" value="START-like_dom_sf"/>
</dbReference>
<comment type="caution">
    <text evidence="4">The sequence shown here is derived from an EMBL/GenBank/DDBJ whole genome shotgun (WGS) entry which is preliminary data.</text>
</comment>
<dbReference type="RefSeq" id="WP_200174910.1">
    <property type="nucleotide sequence ID" value="NZ_BAABKQ010000001.1"/>
</dbReference>
<dbReference type="InterPro" id="IPR010099">
    <property type="entry name" value="SDR39U1"/>
</dbReference>
<gene>
    <name evidence="4" type="ORF">GCM10023353_30730</name>
</gene>
<dbReference type="CDD" id="cd07820">
    <property type="entry name" value="SRPBCC_3"/>
    <property type="match status" value="1"/>
</dbReference>
<dbReference type="SUPFAM" id="SSF51735">
    <property type="entry name" value="NAD(P)-binding Rossmann-fold domains"/>
    <property type="match status" value="1"/>
</dbReference>
<accession>A0ABP9D2T4</accession>
<dbReference type="SUPFAM" id="SSF55961">
    <property type="entry name" value="Bet v1-like"/>
    <property type="match status" value="1"/>
</dbReference>
<sequence>MGITYSSVIGASREEVFAWHARPGALHRLIPPWQPMRAIAEASSLADGSAVLGLPGGLRWYAQHQPDEYDPPRRFVDQRVNGGWSTLPAAAAGPWRHVHEFSDAGNGRTRLTDTVHTPVPESLLRPTFAYRHRQLADDLAAHARARAAGMAPSVVAVTGASGLVGSALCAFLTTGGHRVLRLVRRAPVARDERRWDPEAPEPGLLEGIDAVVHLAGAPIAGRFTDAHKGAIRDSRVGPTRRLAEAAARADDGPDVFVSASAIGYYGHDRPGGILGEDAEPGADFLAGVVREWEDAARPATVGGVRTVQVRTGIVQSPLGGTLRLQRPLFTAGLGGRLGAGTQFLSWIDLDDLTDVYHRALYDAQLSGPVNAVAPGAVTAAEHADTLARVLHRPSWMPVPALGPRLLLGAQGARELALADQHVVPEVLTGREHRFRRPELEQCLRHQLGRHRGAGLHAVA</sequence>
<evidence type="ECO:0000313" key="4">
    <source>
        <dbReference type="EMBL" id="GAA4820616.1"/>
    </source>
</evidence>
<feature type="domain" description="NAD-dependent epimerase/dehydratase" evidence="2">
    <location>
        <begin position="155"/>
        <end position="270"/>
    </location>
</feature>
<dbReference type="PANTHER" id="PTHR11092">
    <property type="entry name" value="SUGAR NUCLEOTIDE EPIMERASE RELATED"/>
    <property type="match status" value="1"/>
</dbReference>
<feature type="domain" description="DUF1731" evidence="3">
    <location>
        <begin position="398"/>
        <end position="445"/>
    </location>
</feature>
<dbReference type="InterPro" id="IPR036291">
    <property type="entry name" value="NAD(P)-bd_dom_sf"/>
</dbReference>
<evidence type="ECO:0000259" key="2">
    <source>
        <dbReference type="Pfam" id="PF01370"/>
    </source>
</evidence>
<dbReference type="InterPro" id="IPR013549">
    <property type="entry name" value="DUF1731"/>
</dbReference>
<dbReference type="InterPro" id="IPR001509">
    <property type="entry name" value="Epimerase_deHydtase"/>
</dbReference>
<name>A0ABP9D2T4_9ACTN</name>
<dbReference type="PANTHER" id="PTHR11092:SF0">
    <property type="entry name" value="EPIMERASE FAMILY PROTEIN SDR39U1"/>
    <property type="match status" value="1"/>
</dbReference>
<dbReference type="Proteomes" id="UP001500839">
    <property type="component" value="Unassembled WGS sequence"/>
</dbReference>
<comment type="similarity">
    <text evidence="1">Belongs to the NAD(P)-dependent epimerase/dehydratase family. SDR39U1 subfamily.</text>
</comment>
<keyword evidence="5" id="KW-1185">Reference proteome</keyword>
<proteinExistence type="inferred from homology"/>
<dbReference type="Gene3D" id="3.40.50.720">
    <property type="entry name" value="NAD(P)-binding Rossmann-like Domain"/>
    <property type="match status" value="1"/>
</dbReference>
<dbReference type="Gene3D" id="3.30.530.20">
    <property type="match status" value="1"/>
</dbReference>
<evidence type="ECO:0000256" key="1">
    <source>
        <dbReference type="ARBA" id="ARBA00009353"/>
    </source>
</evidence>
<organism evidence="4 5">
    <name type="scientific">Tomitella cavernea</name>
    <dbReference type="NCBI Taxonomy" id="1387982"/>
    <lineage>
        <taxon>Bacteria</taxon>
        <taxon>Bacillati</taxon>
        <taxon>Actinomycetota</taxon>
        <taxon>Actinomycetes</taxon>
        <taxon>Mycobacteriales</taxon>
        <taxon>Tomitella</taxon>
    </lineage>
</organism>
<evidence type="ECO:0000313" key="5">
    <source>
        <dbReference type="Proteomes" id="UP001500839"/>
    </source>
</evidence>
<dbReference type="NCBIfam" id="TIGR01777">
    <property type="entry name" value="yfcH"/>
    <property type="match status" value="1"/>
</dbReference>